<evidence type="ECO:0000313" key="2">
    <source>
        <dbReference type="Proteomes" id="UP001211065"/>
    </source>
</evidence>
<evidence type="ECO:0000313" key="1">
    <source>
        <dbReference type="EMBL" id="KAJ3206469.1"/>
    </source>
</evidence>
<reference evidence="1" key="1">
    <citation type="submission" date="2020-05" db="EMBL/GenBank/DDBJ databases">
        <title>Phylogenomic resolution of chytrid fungi.</title>
        <authorList>
            <person name="Stajich J.E."/>
            <person name="Amses K."/>
            <person name="Simmons R."/>
            <person name="Seto K."/>
            <person name="Myers J."/>
            <person name="Bonds A."/>
            <person name="Quandt C.A."/>
            <person name="Barry K."/>
            <person name="Liu P."/>
            <person name="Grigoriev I."/>
            <person name="Longcore J.E."/>
            <person name="James T.Y."/>
        </authorList>
    </citation>
    <scope>NUCLEOTIDE SEQUENCE</scope>
    <source>
        <strain evidence="1">JEL0476</strain>
    </source>
</reference>
<name>A0AAD5TXQ8_9FUNG</name>
<keyword evidence="2" id="KW-1185">Reference proteome</keyword>
<dbReference type="AlphaFoldDB" id="A0AAD5TXQ8"/>
<gene>
    <name evidence="1" type="ORF">HK099_000533</name>
</gene>
<dbReference type="EMBL" id="JADGJW010001122">
    <property type="protein sequence ID" value="KAJ3206469.1"/>
    <property type="molecule type" value="Genomic_DNA"/>
</dbReference>
<comment type="caution">
    <text evidence="1">The sequence shown here is derived from an EMBL/GenBank/DDBJ whole genome shotgun (WGS) entry which is preliminary data.</text>
</comment>
<dbReference type="Proteomes" id="UP001211065">
    <property type="component" value="Unassembled WGS sequence"/>
</dbReference>
<sequence length="182" mass="20257">MGWAEEGKVFPVSLERLHIYLDHELNRIQEGKLTIKTLVHNVRTIGSYHRTALGFPWEIQGDESVKLKLGMPGFRSRSSKITSKVIKKNVTNTNDGNEALEKVNTIEKKDISIMSDAKDQKEFVPINKEESKITFSIGGDVSFGGVDNNFFKSKGEEISVGKPSESAVINSILNDCEVLSDD</sequence>
<organism evidence="1 2">
    <name type="scientific">Clydaea vesicula</name>
    <dbReference type="NCBI Taxonomy" id="447962"/>
    <lineage>
        <taxon>Eukaryota</taxon>
        <taxon>Fungi</taxon>
        <taxon>Fungi incertae sedis</taxon>
        <taxon>Chytridiomycota</taxon>
        <taxon>Chytridiomycota incertae sedis</taxon>
        <taxon>Chytridiomycetes</taxon>
        <taxon>Lobulomycetales</taxon>
        <taxon>Lobulomycetaceae</taxon>
        <taxon>Clydaea</taxon>
    </lineage>
</organism>
<proteinExistence type="predicted"/>
<accession>A0AAD5TXQ8</accession>
<protein>
    <submittedName>
        <fullName evidence="1">Uncharacterized protein</fullName>
    </submittedName>
</protein>